<evidence type="ECO:0000313" key="3">
    <source>
        <dbReference type="Proteomes" id="UP000287651"/>
    </source>
</evidence>
<proteinExistence type="predicted"/>
<feature type="region of interest" description="Disordered" evidence="1">
    <location>
        <begin position="66"/>
        <end position="102"/>
    </location>
</feature>
<feature type="region of interest" description="Disordered" evidence="1">
    <location>
        <begin position="29"/>
        <end position="51"/>
    </location>
</feature>
<dbReference type="EMBL" id="AMZH03006043">
    <property type="protein sequence ID" value="RRT64817.1"/>
    <property type="molecule type" value="Genomic_DNA"/>
</dbReference>
<evidence type="ECO:0000256" key="1">
    <source>
        <dbReference type="SAM" id="MobiDB-lite"/>
    </source>
</evidence>
<dbReference type="Proteomes" id="UP000287651">
    <property type="component" value="Unassembled WGS sequence"/>
</dbReference>
<protein>
    <submittedName>
        <fullName evidence="2">Uncharacterized protein</fullName>
    </submittedName>
</protein>
<gene>
    <name evidence="2" type="ORF">B296_00007201</name>
</gene>
<accession>A0A426ZLF0</accession>
<dbReference type="AlphaFoldDB" id="A0A426ZLF0"/>
<sequence>MTEGGQRAILAIEIRKTESWKKKMEEIEVTSHHQREGAYNGKPHFTNRRSTSRSGAMTLLGKHVNRIKCDAQQGSRDPSTDPEEEPKTHSQAAPADPSQTSLPLLNRCRRDYSYDRNQVILTPHSRQCTYQMVKAHSFGIGGQRFIGRLYREVCQLPLSQPSGLSCSRLNVGRPAPALNQRRKGQA</sequence>
<organism evidence="2 3">
    <name type="scientific">Ensete ventricosum</name>
    <name type="common">Abyssinian banana</name>
    <name type="synonym">Musa ensete</name>
    <dbReference type="NCBI Taxonomy" id="4639"/>
    <lineage>
        <taxon>Eukaryota</taxon>
        <taxon>Viridiplantae</taxon>
        <taxon>Streptophyta</taxon>
        <taxon>Embryophyta</taxon>
        <taxon>Tracheophyta</taxon>
        <taxon>Spermatophyta</taxon>
        <taxon>Magnoliopsida</taxon>
        <taxon>Liliopsida</taxon>
        <taxon>Zingiberales</taxon>
        <taxon>Musaceae</taxon>
        <taxon>Ensete</taxon>
    </lineage>
</organism>
<evidence type="ECO:0000313" key="2">
    <source>
        <dbReference type="EMBL" id="RRT64817.1"/>
    </source>
</evidence>
<name>A0A426ZLF0_ENSVE</name>
<comment type="caution">
    <text evidence="2">The sequence shown here is derived from an EMBL/GenBank/DDBJ whole genome shotgun (WGS) entry which is preliminary data.</text>
</comment>
<reference evidence="2 3" key="1">
    <citation type="journal article" date="2014" name="Agronomy (Basel)">
        <title>A Draft Genome Sequence for Ensete ventricosum, the Drought-Tolerant Tree Against Hunger.</title>
        <authorList>
            <person name="Harrison J."/>
            <person name="Moore K.A."/>
            <person name="Paszkiewicz K."/>
            <person name="Jones T."/>
            <person name="Grant M."/>
            <person name="Ambacheew D."/>
            <person name="Muzemil S."/>
            <person name="Studholme D.J."/>
        </authorList>
    </citation>
    <scope>NUCLEOTIDE SEQUENCE [LARGE SCALE GENOMIC DNA]</scope>
</reference>